<dbReference type="Proteomes" id="UP000319837">
    <property type="component" value="Unassembled WGS sequence"/>
</dbReference>
<dbReference type="GO" id="GO:0016758">
    <property type="term" value="F:hexosyltransferase activity"/>
    <property type="evidence" value="ECO:0007669"/>
    <property type="project" value="TreeGrafter"/>
</dbReference>
<comment type="caution">
    <text evidence="2">The sequence shown here is derived from an EMBL/GenBank/DDBJ whole genome shotgun (WGS) entry which is preliminary data.</text>
</comment>
<dbReference type="PANTHER" id="PTHR45947">
    <property type="entry name" value="SULFOQUINOVOSYL TRANSFERASE SQD2"/>
    <property type="match status" value="1"/>
</dbReference>
<dbReference type="InterPro" id="IPR001296">
    <property type="entry name" value="Glyco_trans_1"/>
</dbReference>
<name>A0A553SIL2_NIACI</name>
<sequence>MKIAILCNEAKPVPAVEGGAVETLVDLLIQNNEDSKILDIDVITVHNEKAIIKSENYLNTSFKFIKYNKGLEEKLIFMNKFTKKFKVKFWFHEYLKEAVKVLNQNDYDWIIVENRPIYIKYLKNKLPNKKFALHLHNDTLSVDNYYSKFCLDKYDKILTVSEYITRRVVEVNPKLKEKVVTLLNRIDTNKFGGTIFNKDSIREKYNITDEEKIILYHGRIIKEKGVLELIKAFNLANAKQKKLKLIVIGEVSGSKYFERRIAEEINKGQENRIIMTGYVDHELLPQYLNSSDIVVLPSLWNEPFGLTIVESMAMEKPVISVNVGAIPEIILEDCGILVNKDEDLVTNLAQAIYNLSENSELMRKFGENSKKRAISNYNSVDYLKDLVMLLD</sequence>
<reference evidence="3" key="1">
    <citation type="submission" date="2018-10" db="EMBL/GenBank/DDBJ databases">
        <title>FDA dAtabase for Regulatory Grade micrObial Sequences (FDA-ARGOS): Supporting development and validation of Infectious Disease Dx tests.</title>
        <authorList>
            <person name="Minogue T."/>
            <person name="Wolcott M."/>
            <person name="Wasieloski L."/>
            <person name="Aguilar W."/>
            <person name="Moore D."/>
            <person name="Tallon L."/>
            <person name="Sadzewicz L."/>
            <person name="Sengamalay N."/>
            <person name="Ott S."/>
            <person name="Godinez A."/>
            <person name="Nagaraj S."/>
            <person name="Vavikolanu K."/>
            <person name="Vyas G."/>
            <person name="Nadendla S."/>
            <person name="George J."/>
            <person name="Sichtig H."/>
        </authorList>
    </citation>
    <scope>NUCLEOTIDE SEQUENCE [LARGE SCALE GENOMIC DNA]</scope>
    <source>
        <strain evidence="3">FDAARGOS_343</strain>
    </source>
</reference>
<dbReference type="CDD" id="cd03801">
    <property type="entry name" value="GT4_PimA-like"/>
    <property type="match status" value="1"/>
</dbReference>
<dbReference type="RefSeq" id="WP_185765226.1">
    <property type="nucleotide sequence ID" value="NZ_RIBP01000004.1"/>
</dbReference>
<feature type="domain" description="Glycosyl transferase family 1" evidence="1">
    <location>
        <begin position="198"/>
        <end position="372"/>
    </location>
</feature>
<gene>
    <name evidence="2" type="ORF">CEQ21_15070</name>
</gene>
<dbReference type="EMBL" id="RIBP01000004">
    <property type="protein sequence ID" value="TRZ36829.1"/>
    <property type="molecule type" value="Genomic_DNA"/>
</dbReference>
<organism evidence="2 3">
    <name type="scientific">Niallia circulans</name>
    <name type="common">Bacillus circulans</name>
    <dbReference type="NCBI Taxonomy" id="1397"/>
    <lineage>
        <taxon>Bacteria</taxon>
        <taxon>Bacillati</taxon>
        <taxon>Bacillota</taxon>
        <taxon>Bacilli</taxon>
        <taxon>Bacillales</taxon>
        <taxon>Bacillaceae</taxon>
        <taxon>Niallia</taxon>
    </lineage>
</organism>
<dbReference type="AlphaFoldDB" id="A0A553SIL2"/>
<proteinExistence type="predicted"/>
<evidence type="ECO:0000313" key="2">
    <source>
        <dbReference type="EMBL" id="TRZ36829.1"/>
    </source>
</evidence>
<accession>A0A553SIL2</accession>
<dbReference type="Pfam" id="PF00534">
    <property type="entry name" value="Glycos_transf_1"/>
    <property type="match status" value="1"/>
</dbReference>
<keyword evidence="2" id="KW-0808">Transferase</keyword>
<dbReference type="InterPro" id="IPR050194">
    <property type="entry name" value="Glycosyltransferase_grp1"/>
</dbReference>
<evidence type="ECO:0000259" key="1">
    <source>
        <dbReference type="Pfam" id="PF00534"/>
    </source>
</evidence>
<dbReference type="SUPFAM" id="SSF53756">
    <property type="entry name" value="UDP-Glycosyltransferase/glycogen phosphorylase"/>
    <property type="match status" value="1"/>
</dbReference>
<dbReference type="PANTHER" id="PTHR45947:SF3">
    <property type="entry name" value="SULFOQUINOVOSYL TRANSFERASE SQD2"/>
    <property type="match status" value="1"/>
</dbReference>
<dbReference type="Gene3D" id="3.40.50.2000">
    <property type="entry name" value="Glycogen Phosphorylase B"/>
    <property type="match status" value="2"/>
</dbReference>
<protein>
    <submittedName>
        <fullName evidence="2">Glycosyltransferase family 1 protein</fullName>
    </submittedName>
</protein>
<evidence type="ECO:0000313" key="3">
    <source>
        <dbReference type="Proteomes" id="UP000319837"/>
    </source>
</evidence>